<dbReference type="HOGENOM" id="CLU_066192_46_2_0"/>
<evidence type="ECO:0000313" key="1">
    <source>
        <dbReference type="EMBL" id="ACZ10758.1"/>
    </source>
</evidence>
<dbReference type="EMBL" id="CP001739">
    <property type="protein sequence ID" value="ACZ10758.1"/>
    <property type="molecule type" value="Genomic_DNA"/>
</dbReference>
<organism evidence="1 2">
    <name type="scientific">Sebaldella termitidis (strain ATCC 33386 / NCTC 11300)</name>
    <dbReference type="NCBI Taxonomy" id="526218"/>
    <lineage>
        <taxon>Bacteria</taxon>
        <taxon>Fusobacteriati</taxon>
        <taxon>Fusobacteriota</taxon>
        <taxon>Fusobacteriia</taxon>
        <taxon>Fusobacteriales</taxon>
        <taxon>Leptotrichiaceae</taxon>
        <taxon>Sebaldella</taxon>
    </lineage>
</organism>
<dbReference type="AlphaFoldDB" id="D1AGN8"/>
<dbReference type="eggNOG" id="ENOG5033EDC">
    <property type="taxonomic scope" value="Bacteria"/>
</dbReference>
<proteinExistence type="predicted"/>
<dbReference type="KEGG" id="str:Sterm_3925"/>
<gene>
    <name evidence="1" type="ordered locus">Sterm_3925</name>
</gene>
<dbReference type="Proteomes" id="UP000000845">
    <property type="component" value="Chromosome"/>
</dbReference>
<reference evidence="1 2" key="2">
    <citation type="journal article" date="2010" name="Stand. Genomic Sci.">
        <title>Complete genome sequence of Sebaldella termitidis type strain (NCTC 11300).</title>
        <authorList>
            <person name="Harmon-Smith M."/>
            <person name="Celia L."/>
            <person name="Chertkov O."/>
            <person name="Lapidus A."/>
            <person name="Copeland A."/>
            <person name="Glavina Del Rio T."/>
            <person name="Nolan M."/>
            <person name="Lucas S."/>
            <person name="Tice H."/>
            <person name="Cheng J.F."/>
            <person name="Han C."/>
            <person name="Detter J.C."/>
            <person name="Bruce D."/>
            <person name="Goodwin L."/>
            <person name="Pitluck S."/>
            <person name="Pati A."/>
            <person name="Liolios K."/>
            <person name="Ivanova N."/>
            <person name="Mavromatis K."/>
            <person name="Mikhailova N."/>
            <person name="Chen A."/>
            <person name="Palaniappan K."/>
            <person name="Land M."/>
            <person name="Hauser L."/>
            <person name="Chang Y.J."/>
            <person name="Jeffries C.D."/>
            <person name="Brettin T."/>
            <person name="Goker M."/>
            <person name="Beck B."/>
            <person name="Bristow J."/>
            <person name="Eisen J.A."/>
            <person name="Markowitz V."/>
            <person name="Hugenholtz P."/>
            <person name="Kyrpides N.C."/>
            <person name="Klenk H.P."/>
            <person name="Chen F."/>
        </authorList>
    </citation>
    <scope>NUCLEOTIDE SEQUENCE [LARGE SCALE GENOMIC DNA]</scope>
    <source>
        <strain evidence="2">ATCC 33386 / NCTC 11300</strain>
    </source>
</reference>
<name>D1AGN8_SEBTE</name>
<protein>
    <recommendedName>
        <fullName evidence="3">HTH cro/C1-type domain-containing protein</fullName>
    </recommendedName>
</protein>
<evidence type="ECO:0008006" key="3">
    <source>
        <dbReference type="Google" id="ProtNLM"/>
    </source>
</evidence>
<reference evidence="2" key="1">
    <citation type="submission" date="2009-09" db="EMBL/GenBank/DDBJ databases">
        <title>The complete chromosome of Sebaldella termitidis ATCC 33386.</title>
        <authorList>
            <consortium name="US DOE Joint Genome Institute (JGI-PGF)"/>
            <person name="Lucas S."/>
            <person name="Copeland A."/>
            <person name="Lapidus A."/>
            <person name="Glavina del Rio T."/>
            <person name="Dalin E."/>
            <person name="Tice H."/>
            <person name="Bruce D."/>
            <person name="Goodwin L."/>
            <person name="Pitluck S."/>
            <person name="Kyrpides N."/>
            <person name="Mavromatis K."/>
            <person name="Ivanova N."/>
            <person name="Mikhailova N."/>
            <person name="Sims D."/>
            <person name="Meincke L."/>
            <person name="Brettin T."/>
            <person name="Detter J.C."/>
            <person name="Han C."/>
            <person name="Larimer F."/>
            <person name="Land M."/>
            <person name="Hauser L."/>
            <person name="Markowitz V."/>
            <person name="Cheng J.F."/>
            <person name="Hugenholtz P."/>
            <person name="Woyke T."/>
            <person name="Wu D."/>
            <person name="Eisen J.A."/>
        </authorList>
    </citation>
    <scope>NUCLEOTIDE SEQUENCE [LARGE SCALE GENOMIC DNA]</scope>
    <source>
        <strain evidence="2">ATCC 33386 / NCTC 11300</strain>
    </source>
</reference>
<accession>D1AGN8</accession>
<dbReference type="STRING" id="526218.Sterm_3925"/>
<dbReference type="RefSeq" id="WP_012863333.1">
    <property type="nucleotide sequence ID" value="NC_013517.1"/>
</dbReference>
<keyword evidence="2" id="KW-1185">Reference proteome</keyword>
<sequence length="69" mass="7958">MTDTEALKEKIDKKGYKLKGLASILGLSYYGLKLKIENESQFKSEEIKKLCKLLGIENLKEKESIFFKD</sequence>
<evidence type="ECO:0000313" key="2">
    <source>
        <dbReference type="Proteomes" id="UP000000845"/>
    </source>
</evidence>